<name>E9HKV1_DAPPU</name>
<evidence type="ECO:0000313" key="2">
    <source>
        <dbReference type="Proteomes" id="UP000000305"/>
    </source>
</evidence>
<sequence>MYPDKAAGSASWCTNVGNERGEIVISVLTTSESLTNLKPLANGLVELYSKANQPHPSTEIAAK</sequence>
<dbReference type="InParanoid" id="E9HKV1"/>
<reference evidence="1 2" key="1">
    <citation type="journal article" date="2011" name="Science">
        <title>The ecoresponsive genome of Daphnia pulex.</title>
        <authorList>
            <person name="Colbourne J.K."/>
            <person name="Pfrender M.E."/>
            <person name="Gilbert D."/>
            <person name="Thomas W.K."/>
            <person name="Tucker A."/>
            <person name="Oakley T.H."/>
            <person name="Tokishita S."/>
            <person name="Aerts A."/>
            <person name="Arnold G.J."/>
            <person name="Basu M.K."/>
            <person name="Bauer D.J."/>
            <person name="Caceres C.E."/>
            <person name="Carmel L."/>
            <person name="Casola C."/>
            <person name="Choi J.H."/>
            <person name="Detter J.C."/>
            <person name="Dong Q."/>
            <person name="Dusheyko S."/>
            <person name="Eads B.D."/>
            <person name="Frohlich T."/>
            <person name="Geiler-Samerotte K.A."/>
            <person name="Gerlach D."/>
            <person name="Hatcher P."/>
            <person name="Jogdeo S."/>
            <person name="Krijgsveld J."/>
            <person name="Kriventseva E.V."/>
            <person name="Kultz D."/>
            <person name="Laforsch C."/>
            <person name="Lindquist E."/>
            <person name="Lopez J."/>
            <person name="Manak J.R."/>
            <person name="Muller J."/>
            <person name="Pangilinan J."/>
            <person name="Patwardhan R.P."/>
            <person name="Pitluck S."/>
            <person name="Pritham E.J."/>
            <person name="Rechtsteiner A."/>
            <person name="Rho M."/>
            <person name="Rogozin I.B."/>
            <person name="Sakarya O."/>
            <person name="Salamov A."/>
            <person name="Schaack S."/>
            <person name="Shapiro H."/>
            <person name="Shiga Y."/>
            <person name="Skalitzky C."/>
            <person name="Smith Z."/>
            <person name="Souvorov A."/>
            <person name="Sung W."/>
            <person name="Tang Z."/>
            <person name="Tsuchiya D."/>
            <person name="Tu H."/>
            <person name="Vos H."/>
            <person name="Wang M."/>
            <person name="Wolf Y.I."/>
            <person name="Yamagata H."/>
            <person name="Yamada T."/>
            <person name="Ye Y."/>
            <person name="Shaw J.R."/>
            <person name="Andrews J."/>
            <person name="Crease T.J."/>
            <person name="Tang H."/>
            <person name="Lucas S.M."/>
            <person name="Robertson H.M."/>
            <person name="Bork P."/>
            <person name="Koonin E.V."/>
            <person name="Zdobnov E.M."/>
            <person name="Grigoriev I.V."/>
            <person name="Lynch M."/>
            <person name="Boore J.L."/>
        </authorList>
    </citation>
    <scope>NUCLEOTIDE SEQUENCE [LARGE SCALE GENOMIC DNA]</scope>
</reference>
<dbReference type="PANTHER" id="PTHR24401:SF29">
    <property type="entry name" value="SI:CH211-243P7.3-RELATED"/>
    <property type="match status" value="1"/>
</dbReference>
<accession>E9HKV1</accession>
<dbReference type="AlphaFoldDB" id="E9HKV1"/>
<dbReference type="PANTHER" id="PTHR24401">
    <property type="entry name" value="SI:CH211-243P7.3-RELATED"/>
    <property type="match status" value="1"/>
</dbReference>
<organism evidence="1 2">
    <name type="scientific">Daphnia pulex</name>
    <name type="common">Water flea</name>
    <dbReference type="NCBI Taxonomy" id="6669"/>
    <lineage>
        <taxon>Eukaryota</taxon>
        <taxon>Metazoa</taxon>
        <taxon>Ecdysozoa</taxon>
        <taxon>Arthropoda</taxon>
        <taxon>Crustacea</taxon>
        <taxon>Branchiopoda</taxon>
        <taxon>Diplostraca</taxon>
        <taxon>Cladocera</taxon>
        <taxon>Anomopoda</taxon>
        <taxon>Daphniidae</taxon>
        <taxon>Daphnia</taxon>
    </lineage>
</organism>
<dbReference type="HOGENOM" id="CLU_2887987_0_0_1"/>
<protein>
    <submittedName>
        <fullName evidence="1">Uncharacterized protein</fullName>
    </submittedName>
</protein>
<gene>
    <name evidence="1" type="ORF">DAPPUDRAFT_261343</name>
</gene>
<dbReference type="EMBL" id="GL732673">
    <property type="protein sequence ID" value="EFX67588.1"/>
    <property type="molecule type" value="Genomic_DNA"/>
</dbReference>
<keyword evidence="2" id="KW-1185">Reference proteome</keyword>
<dbReference type="Proteomes" id="UP000000305">
    <property type="component" value="Unassembled WGS sequence"/>
</dbReference>
<dbReference type="OrthoDB" id="10072098at2759"/>
<dbReference type="KEGG" id="dpx:DAPPUDRAFT_261343"/>
<proteinExistence type="predicted"/>
<evidence type="ECO:0000313" key="1">
    <source>
        <dbReference type="EMBL" id="EFX67588.1"/>
    </source>
</evidence>